<reference evidence="1" key="2">
    <citation type="submission" date="2023-04" db="EMBL/GenBank/DDBJ databases">
        <authorList>
            <person name="Bruccoleri R.E."/>
            <person name="Oakeley E.J."/>
            <person name="Faust A.-M."/>
            <person name="Dessus-Babus S."/>
            <person name="Altorfer M."/>
            <person name="Burckhardt D."/>
            <person name="Oertli M."/>
            <person name="Naumann U."/>
            <person name="Petersen F."/>
            <person name="Wong J."/>
        </authorList>
    </citation>
    <scope>NUCLEOTIDE SEQUENCE</scope>
    <source>
        <strain evidence="1">GSM-AAB239-AS_SAM_17_03QT</strain>
        <tissue evidence="1">Leaf</tissue>
    </source>
</reference>
<sequence length="77" mass="8639">MEMMKDYGQEDGFTLWEELSVDECNLLVKDIQGLDLLRIDQIIRCSLGSQGSPVLAIELVPEASVSTVEDRIPEARE</sequence>
<reference evidence="1" key="1">
    <citation type="journal article" date="2023" name="GigaByte">
        <title>Genome assembly of the bearded iris, Iris pallida Lam.</title>
        <authorList>
            <person name="Bruccoleri R.E."/>
            <person name="Oakeley E.J."/>
            <person name="Faust A.M.E."/>
            <person name="Altorfer M."/>
            <person name="Dessus-Babus S."/>
            <person name="Burckhardt D."/>
            <person name="Oertli M."/>
            <person name="Naumann U."/>
            <person name="Petersen F."/>
            <person name="Wong J."/>
        </authorList>
    </citation>
    <scope>NUCLEOTIDE SEQUENCE</scope>
    <source>
        <strain evidence="1">GSM-AAB239-AS_SAM_17_03QT</strain>
    </source>
</reference>
<protein>
    <submittedName>
        <fullName evidence="1">UDP-N-acetylglucosamine diphosphorylase 1</fullName>
    </submittedName>
</protein>
<proteinExistence type="predicted"/>
<dbReference type="AlphaFoldDB" id="A0AAX6DUF2"/>
<dbReference type="EMBL" id="JANAVB010011199">
    <property type="protein sequence ID" value="KAJ6837808.1"/>
    <property type="molecule type" value="Genomic_DNA"/>
</dbReference>
<keyword evidence="3" id="KW-1185">Reference proteome</keyword>
<evidence type="ECO:0000313" key="2">
    <source>
        <dbReference type="EMBL" id="KAJ6837808.1"/>
    </source>
</evidence>
<evidence type="ECO:0000313" key="3">
    <source>
        <dbReference type="Proteomes" id="UP001140949"/>
    </source>
</evidence>
<dbReference type="EMBL" id="JANAVB010041840">
    <property type="protein sequence ID" value="KAJ6795295.1"/>
    <property type="molecule type" value="Genomic_DNA"/>
</dbReference>
<organism evidence="1 3">
    <name type="scientific">Iris pallida</name>
    <name type="common">Sweet iris</name>
    <dbReference type="NCBI Taxonomy" id="29817"/>
    <lineage>
        <taxon>Eukaryota</taxon>
        <taxon>Viridiplantae</taxon>
        <taxon>Streptophyta</taxon>
        <taxon>Embryophyta</taxon>
        <taxon>Tracheophyta</taxon>
        <taxon>Spermatophyta</taxon>
        <taxon>Magnoliopsida</taxon>
        <taxon>Liliopsida</taxon>
        <taxon>Asparagales</taxon>
        <taxon>Iridaceae</taxon>
        <taxon>Iridoideae</taxon>
        <taxon>Irideae</taxon>
        <taxon>Iris</taxon>
    </lineage>
</organism>
<comment type="caution">
    <text evidence="1">The sequence shown here is derived from an EMBL/GenBank/DDBJ whole genome shotgun (WGS) entry which is preliminary data.</text>
</comment>
<dbReference type="Proteomes" id="UP001140949">
    <property type="component" value="Unassembled WGS sequence"/>
</dbReference>
<gene>
    <name evidence="1" type="ORF">M6B38_227720</name>
    <name evidence="2" type="ORF">M6B38_323030</name>
</gene>
<name>A0AAX6DUF2_IRIPA</name>
<accession>A0AAX6DUF2</accession>
<evidence type="ECO:0000313" key="1">
    <source>
        <dbReference type="EMBL" id="KAJ6795295.1"/>
    </source>
</evidence>